<reference evidence="2" key="1">
    <citation type="submission" date="2020-05" db="EMBL/GenBank/DDBJ databases">
        <authorList>
            <person name="Chiriac C."/>
            <person name="Salcher M."/>
            <person name="Ghai R."/>
            <person name="Kavagutti S V."/>
        </authorList>
    </citation>
    <scope>NUCLEOTIDE SEQUENCE</scope>
</reference>
<dbReference type="PIRSF" id="PIRSF028754">
    <property type="entry name" value="UCP028754"/>
    <property type="match status" value="1"/>
</dbReference>
<dbReference type="Gene3D" id="1.10.287.100">
    <property type="match status" value="1"/>
</dbReference>
<proteinExistence type="predicted"/>
<dbReference type="SUPFAM" id="SSF159659">
    <property type="entry name" value="Cgl1923-like"/>
    <property type="match status" value="1"/>
</dbReference>
<evidence type="ECO:0000313" key="2">
    <source>
        <dbReference type="EMBL" id="CAB4985805.1"/>
    </source>
</evidence>
<dbReference type="Pfam" id="PF09754">
    <property type="entry name" value="PAC2"/>
    <property type="match status" value="1"/>
</dbReference>
<accession>A0A6J7N110</accession>
<dbReference type="InterPro" id="IPR008492">
    <property type="entry name" value="Rv2714-like"/>
</dbReference>
<dbReference type="InterPro" id="IPR038389">
    <property type="entry name" value="PSMG2_sf"/>
</dbReference>
<dbReference type="InterPro" id="IPR019151">
    <property type="entry name" value="Proteasome_assmbl_chaperone_2"/>
</dbReference>
<gene>
    <name evidence="1" type="ORF">UFOPK2683_00213</name>
    <name evidence="2" type="ORF">UFOPK3897_01412</name>
</gene>
<sequence length="296" mass="32676">MVDGLIWEQEPRALVRPVLVAAFEGWNDASEAATSATDWLARIGSERLARIDPQEHLDFQTRRPQVCLEDGVTREIVWPENTFSIVRAPRRSDGDGGERDFVILHGIEPSYQWKSFCSAVISVAKATSCEMVVTLGSLLADVPHSRDSMISGSSTDPELSARLGLVGSTYEGPTGIVGVLHDQCRQAGLASVSLWSPVPQYVSSPPNPPATLNLLTRFESLCDVDLDLGSMRATAEEWRRQIDEVISEDDDVREYVAALEDRFDAAKTKTSWGDNLPTQDELAQEVENFLREQDGT</sequence>
<dbReference type="AlphaFoldDB" id="A0A6J7N110"/>
<name>A0A6J7N110_9ZZZZ</name>
<dbReference type="EMBL" id="CAEZYK010000006">
    <property type="protein sequence ID" value="CAB4714853.1"/>
    <property type="molecule type" value="Genomic_DNA"/>
</dbReference>
<protein>
    <submittedName>
        <fullName evidence="2">Unannotated protein</fullName>
    </submittedName>
</protein>
<evidence type="ECO:0000313" key="1">
    <source>
        <dbReference type="EMBL" id="CAB4714853.1"/>
    </source>
</evidence>
<organism evidence="2">
    <name type="scientific">freshwater metagenome</name>
    <dbReference type="NCBI Taxonomy" id="449393"/>
    <lineage>
        <taxon>unclassified sequences</taxon>
        <taxon>metagenomes</taxon>
        <taxon>ecological metagenomes</taxon>
    </lineage>
</organism>
<dbReference type="EMBL" id="CAFBOF010000044">
    <property type="protein sequence ID" value="CAB4985805.1"/>
    <property type="molecule type" value="Genomic_DNA"/>
</dbReference>
<dbReference type="Gene3D" id="3.40.50.10900">
    <property type="entry name" value="PAC-like subunit"/>
    <property type="match status" value="1"/>
</dbReference>